<evidence type="ECO:0000256" key="15">
    <source>
        <dbReference type="ARBA" id="ARBA00022840"/>
    </source>
</evidence>
<evidence type="ECO:0000256" key="11">
    <source>
        <dbReference type="ARBA" id="ARBA00022729"/>
    </source>
</evidence>
<keyword evidence="8" id="KW-0507">mRNA processing</keyword>
<dbReference type="GO" id="GO:0009755">
    <property type="term" value="P:hormone-mediated signaling pathway"/>
    <property type="evidence" value="ECO:0000318"/>
    <property type="project" value="GO_Central"/>
</dbReference>
<dbReference type="PROSITE" id="PS51450">
    <property type="entry name" value="LRR"/>
    <property type="match status" value="4"/>
</dbReference>
<dbReference type="InterPro" id="IPR021718">
    <property type="entry name" value="CPSF73-100_C"/>
</dbReference>
<keyword evidence="18" id="KW-0675">Receptor</keyword>
<keyword evidence="16 24" id="KW-1133">Transmembrane helix</keyword>
<dbReference type="SMART" id="SM01098">
    <property type="entry name" value="CPSF73-100_C"/>
    <property type="match status" value="1"/>
</dbReference>
<dbReference type="PANTHER" id="PTHR27008:SF480">
    <property type="entry name" value="MDIS1-INTERACTING RECEPTOR LIKE KINASE 2-LIKE"/>
    <property type="match status" value="1"/>
</dbReference>
<dbReference type="PANTHER" id="PTHR27008">
    <property type="entry name" value="OS04G0122200 PROTEIN"/>
    <property type="match status" value="1"/>
</dbReference>
<evidence type="ECO:0000256" key="20">
    <source>
        <dbReference type="ARBA" id="ARBA00023242"/>
    </source>
</evidence>
<dbReference type="Pfam" id="PF00069">
    <property type="entry name" value="Pkinase"/>
    <property type="match status" value="1"/>
</dbReference>
<dbReference type="eggNOG" id="KOG1137">
    <property type="taxonomic scope" value="Eukaryota"/>
</dbReference>
<evidence type="ECO:0000256" key="9">
    <source>
        <dbReference type="ARBA" id="ARBA00022679"/>
    </source>
</evidence>
<dbReference type="Pfam" id="PF23598">
    <property type="entry name" value="LRR_14"/>
    <property type="match status" value="2"/>
</dbReference>
<dbReference type="InterPro" id="IPR022712">
    <property type="entry name" value="Beta_Casp"/>
</dbReference>
<dbReference type="InterPro" id="IPR011108">
    <property type="entry name" value="RMMBL"/>
</dbReference>
<dbReference type="SMART" id="SM00369">
    <property type="entry name" value="LRR_TYP"/>
    <property type="match status" value="12"/>
</dbReference>
<dbReference type="OrthoDB" id="10249535at2759"/>
<dbReference type="HOGENOM" id="CLU_000288_22_1_1"/>
<keyword evidence="7" id="KW-0433">Leucine-rich repeat</keyword>
<dbReference type="InterPro" id="IPR013210">
    <property type="entry name" value="LRR_N_plant-typ"/>
</dbReference>
<dbReference type="GO" id="GO:0006397">
    <property type="term" value="P:mRNA processing"/>
    <property type="evidence" value="ECO:0007669"/>
    <property type="project" value="UniProtKB-KW"/>
</dbReference>
<dbReference type="EMBL" id="FN595990">
    <property type="protein sequence ID" value="CCB55092.1"/>
    <property type="molecule type" value="Genomic_DNA"/>
</dbReference>
<evidence type="ECO:0000256" key="5">
    <source>
        <dbReference type="ARBA" id="ARBA00022527"/>
    </source>
</evidence>
<dbReference type="InterPro" id="IPR051809">
    <property type="entry name" value="Plant_receptor-like_S/T_kinase"/>
</dbReference>
<evidence type="ECO:0000256" key="17">
    <source>
        <dbReference type="ARBA" id="ARBA00023136"/>
    </source>
</evidence>
<evidence type="ECO:0000256" key="6">
    <source>
        <dbReference type="ARBA" id="ARBA00022553"/>
    </source>
</evidence>
<keyword evidence="4" id="KW-1003">Cell membrane</keyword>
<dbReference type="Pfam" id="PF10996">
    <property type="entry name" value="Beta-Casp"/>
    <property type="match status" value="1"/>
</dbReference>
<dbReference type="GO" id="GO:0005524">
    <property type="term" value="F:ATP binding"/>
    <property type="evidence" value="ECO:0007669"/>
    <property type="project" value="UniProtKB-UniRule"/>
</dbReference>
<feature type="transmembrane region" description="Helical" evidence="24">
    <location>
        <begin position="12"/>
        <end position="32"/>
    </location>
</feature>
<dbReference type="GO" id="GO:0004674">
    <property type="term" value="F:protein serine/threonine kinase activity"/>
    <property type="evidence" value="ECO:0007669"/>
    <property type="project" value="UniProtKB-KW"/>
</dbReference>
<organism evidence="26 27">
    <name type="scientific">Vitis vinifera</name>
    <name type="common">Grape</name>
    <dbReference type="NCBI Taxonomy" id="29760"/>
    <lineage>
        <taxon>Eukaryota</taxon>
        <taxon>Viridiplantae</taxon>
        <taxon>Streptophyta</taxon>
        <taxon>Embryophyta</taxon>
        <taxon>Tracheophyta</taxon>
        <taxon>Spermatophyta</taxon>
        <taxon>Magnoliopsida</taxon>
        <taxon>eudicotyledons</taxon>
        <taxon>Gunneridae</taxon>
        <taxon>Pentapetalae</taxon>
        <taxon>rosids</taxon>
        <taxon>Vitales</taxon>
        <taxon>Vitaceae</taxon>
        <taxon>Viteae</taxon>
        <taxon>Vitis</taxon>
    </lineage>
</organism>
<dbReference type="Gene3D" id="3.40.50.10890">
    <property type="match status" value="1"/>
</dbReference>
<evidence type="ECO:0000256" key="16">
    <source>
        <dbReference type="ARBA" id="ARBA00022989"/>
    </source>
</evidence>
<dbReference type="PROSITE" id="PS00107">
    <property type="entry name" value="PROTEIN_KINASE_ATP"/>
    <property type="match status" value="1"/>
</dbReference>
<dbReference type="GO" id="GO:0005634">
    <property type="term" value="C:nucleus"/>
    <property type="evidence" value="ECO:0007669"/>
    <property type="project" value="UniProtKB-SubCell"/>
</dbReference>
<dbReference type="EC" id="2.7.11.1" evidence="3"/>
<dbReference type="Proteomes" id="UP000009183">
    <property type="component" value="Chromosome 12"/>
</dbReference>
<evidence type="ECO:0000256" key="4">
    <source>
        <dbReference type="ARBA" id="ARBA00022475"/>
    </source>
</evidence>
<evidence type="ECO:0000256" key="12">
    <source>
        <dbReference type="ARBA" id="ARBA00022737"/>
    </source>
</evidence>
<dbReference type="InterPro" id="IPR017441">
    <property type="entry name" value="Protein_kinase_ATP_BS"/>
</dbReference>
<dbReference type="Pfam" id="PF13855">
    <property type="entry name" value="LRR_8"/>
    <property type="match status" value="1"/>
</dbReference>
<dbReference type="SUPFAM" id="SSF56281">
    <property type="entry name" value="Metallo-hydrolase/oxidoreductase"/>
    <property type="match status" value="1"/>
</dbReference>
<keyword evidence="19" id="KW-0325">Glycoprotein</keyword>
<evidence type="ECO:0000256" key="14">
    <source>
        <dbReference type="ARBA" id="ARBA00022777"/>
    </source>
</evidence>
<evidence type="ECO:0000256" key="23">
    <source>
        <dbReference type="PROSITE-ProRule" id="PRU10141"/>
    </source>
</evidence>
<keyword evidence="17 24" id="KW-0472">Membrane</keyword>
<feature type="binding site" evidence="23">
    <location>
        <position position="970"/>
    </location>
    <ligand>
        <name>ATP</name>
        <dbReference type="ChEBI" id="CHEBI:30616"/>
    </ligand>
</feature>
<keyword evidence="13 23" id="KW-0547">Nucleotide-binding</keyword>
<name>F6HK89_VITVI</name>
<feature type="transmembrane region" description="Helical" evidence="24">
    <location>
        <begin position="874"/>
        <end position="901"/>
    </location>
</feature>
<dbReference type="Pfam" id="PF08263">
    <property type="entry name" value="LRRNT_2"/>
    <property type="match status" value="1"/>
</dbReference>
<proteinExistence type="predicted"/>
<keyword evidence="10 24" id="KW-0812">Transmembrane</keyword>
<evidence type="ECO:0000256" key="1">
    <source>
        <dbReference type="ARBA" id="ARBA00004123"/>
    </source>
</evidence>
<evidence type="ECO:0000256" key="2">
    <source>
        <dbReference type="ARBA" id="ARBA00004251"/>
    </source>
</evidence>
<dbReference type="InterPro" id="IPR008266">
    <property type="entry name" value="Tyr_kinase_AS"/>
</dbReference>
<dbReference type="SUPFAM" id="SSF52058">
    <property type="entry name" value="L domain-like"/>
    <property type="match status" value="1"/>
</dbReference>
<keyword evidence="15 23" id="KW-0067">ATP-binding</keyword>
<evidence type="ECO:0000256" key="18">
    <source>
        <dbReference type="ARBA" id="ARBA00023170"/>
    </source>
</evidence>
<keyword evidence="6" id="KW-0597">Phosphoprotein</keyword>
<evidence type="ECO:0000256" key="10">
    <source>
        <dbReference type="ARBA" id="ARBA00022692"/>
    </source>
</evidence>
<dbReference type="FunFam" id="3.80.10.10:FF:001375">
    <property type="entry name" value="Uncharacterized protein"/>
    <property type="match status" value="1"/>
</dbReference>
<gene>
    <name evidence="26" type="ordered locus">VIT_12s0035g00080</name>
</gene>
<dbReference type="FunFam" id="3.30.200.20:FF:000309">
    <property type="entry name" value="Leucine-rich repeat receptor protein kinase MSP1"/>
    <property type="match status" value="1"/>
</dbReference>
<dbReference type="SUPFAM" id="SSF56112">
    <property type="entry name" value="Protein kinase-like (PK-like)"/>
    <property type="match status" value="1"/>
</dbReference>
<feature type="domain" description="Protein kinase" evidence="25">
    <location>
        <begin position="941"/>
        <end position="1203"/>
    </location>
</feature>
<dbReference type="GO" id="GO:0005886">
    <property type="term" value="C:plasma membrane"/>
    <property type="evidence" value="ECO:0000318"/>
    <property type="project" value="GO_Central"/>
</dbReference>
<keyword evidence="14" id="KW-0418">Kinase</keyword>
<dbReference type="ExpressionAtlas" id="F6HK89">
    <property type="expression patterns" value="baseline"/>
</dbReference>
<evidence type="ECO:0000256" key="7">
    <source>
        <dbReference type="ARBA" id="ARBA00022614"/>
    </source>
</evidence>
<comment type="subcellular location">
    <subcellularLocation>
        <location evidence="2">Cell membrane</location>
        <topology evidence="2">Single-pass type I membrane protein</topology>
    </subcellularLocation>
    <subcellularLocation>
        <location evidence="1">Nucleus</location>
    </subcellularLocation>
</comment>
<evidence type="ECO:0000256" key="3">
    <source>
        <dbReference type="ARBA" id="ARBA00012513"/>
    </source>
</evidence>
<dbReference type="SUPFAM" id="SSF52047">
    <property type="entry name" value="RNI-like"/>
    <property type="match status" value="2"/>
</dbReference>
<dbReference type="FunFam" id="3.80.10.10:FF:000851">
    <property type="entry name" value="Probable leucine-rich repeat receptor-like protein kinase At1g35710"/>
    <property type="match status" value="1"/>
</dbReference>
<dbReference type="FunFam" id="1.10.510.10:FF:000445">
    <property type="entry name" value="MDIS1-interacting receptor like kinase 2"/>
    <property type="match status" value="1"/>
</dbReference>
<keyword evidence="11" id="KW-0732">Signal</keyword>
<keyword evidence="5" id="KW-0723">Serine/threonine-protein kinase</keyword>
<dbReference type="SMART" id="SM01027">
    <property type="entry name" value="Beta-Casp"/>
    <property type="match status" value="1"/>
</dbReference>
<dbReference type="InterPro" id="IPR003591">
    <property type="entry name" value="Leu-rich_rpt_typical-subtyp"/>
</dbReference>
<dbReference type="Gene3D" id="3.60.15.10">
    <property type="entry name" value="Ribonuclease Z/Hydroxyacylglutathione hydrolase-like"/>
    <property type="match status" value="1"/>
</dbReference>
<dbReference type="InterPro" id="IPR001611">
    <property type="entry name" value="Leu-rich_rpt"/>
</dbReference>
<dbReference type="Pfam" id="PF07521">
    <property type="entry name" value="RMMBL"/>
    <property type="match status" value="1"/>
</dbReference>
<evidence type="ECO:0000256" key="8">
    <source>
        <dbReference type="ARBA" id="ARBA00022664"/>
    </source>
</evidence>
<dbReference type="PaxDb" id="29760-VIT_12s0035g00080.t01"/>
<dbReference type="InterPro" id="IPR032675">
    <property type="entry name" value="LRR_dom_sf"/>
</dbReference>
<reference evidence="27" key="1">
    <citation type="journal article" date="2007" name="Nature">
        <title>The grapevine genome sequence suggests ancestral hexaploidization in major angiosperm phyla.</title>
        <authorList>
            <consortium name="The French-Italian Public Consortium for Grapevine Genome Characterization."/>
            <person name="Jaillon O."/>
            <person name="Aury J.-M."/>
            <person name="Noel B."/>
            <person name="Policriti A."/>
            <person name="Clepet C."/>
            <person name="Casagrande A."/>
            <person name="Choisne N."/>
            <person name="Aubourg S."/>
            <person name="Vitulo N."/>
            <person name="Jubin C."/>
            <person name="Vezzi A."/>
            <person name="Legeai F."/>
            <person name="Hugueney P."/>
            <person name="Dasilva C."/>
            <person name="Horner D."/>
            <person name="Mica E."/>
            <person name="Jublot D."/>
            <person name="Poulain J."/>
            <person name="Bruyere C."/>
            <person name="Billault A."/>
            <person name="Segurens B."/>
            <person name="Gouyvenoux M."/>
            <person name="Ugarte E."/>
            <person name="Cattonaro F."/>
            <person name="Anthouard V."/>
            <person name="Vico V."/>
            <person name="Del Fabbro C."/>
            <person name="Alaux M."/>
            <person name="Di Gaspero G."/>
            <person name="Dumas V."/>
            <person name="Felice N."/>
            <person name="Paillard S."/>
            <person name="Juman I."/>
            <person name="Moroldo M."/>
            <person name="Scalabrin S."/>
            <person name="Canaguier A."/>
            <person name="Le Clainche I."/>
            <person name="Malacrida G."/>
            <person name="Durand E."/>
            <person name="Pesole G."/>
            <person name="Laucou V."/>
            <person name="Chatelet P."/>
            <person name="Merdinoglu D."/>
            <person name="Delledonne M."/>
            <person name="Pezzotti M."/>
            <person name="Lecharny A."/>
            <person name="Scarpelli C."/>
            <person name="Artiguenave F."/>
            <person name="Pe M.E."/>
            <person name="Valle G."/>
            <person name="Morgante M."/>
            <person name="Caboche M."/>
            <person name="Adam-Blondon A.-F."/>
            <person name="Weissenbach J."/>
            <person name="Quetier F."/>
            <person name="Wincker P."/>
        </authorList>
    </citation>
    <scope>NUCLEOTIDE SEQUENCE [LARGE SCALE GENOMIC DNA]</scope>
    <source>
        <strain evidence="27">cv. Pinot noir / PN40024</strain>
    </source>
</reference>
<accession>F6HK89</accession>
<keyword evidence="12" id="KW-0677">Repeat</keyword>
<dbReference type="Gene3D" id="1.10.510.10">
    <property type="entry name" value="Transferase(Phosphotransferase) domain 1"/>
    <property type="match status" value="1"/>
</dbReference>
<comment type="catalytic activity">
    <reaction evidence="21">
        <text>L-threonyl-[protein] + ATP = O-phospho-L-threonyl-[protein] + ADP + H(+)</text>
        <dbReference type="Rhea" id="RHEA:46608"/>
        <dbReference type="Rhea" id="RHEA-COMP:11060"/>
        <dbReference type="Rhea" id="RHEA-COMP:11605"/>
        <dbReference type="ChEBI" id="CHEBI:15378"/>
        <dbReference type="ChEBI" id="CHEBI:30013"/>
        <dbReference type="ChEBI" id="CHEBI:30616"/>
        <dbReference type="ChEBI" id="CHEBI:61977"/>
        <dbReference type="ChEBI" id="CHEBI:456216"/>
        <dbReference type="EC" id="2.7.11.1"/>
    </reaction>
</comment>
<evidence type="ECO:0000313" key="26">
    <source>
        <dbReference type="EMBL" id="CCB55092.1"/>
    </source>
</evidence>
<evidence type="ECO:0000256" key="21">
    <source>
        <dbReference type="ARBA" id="ARBA00047899"/>
    </source>
</evidence>
<evidence type="ECO:0000256" key="24">
    <source>
        <dbReference type="SAM" id="Phobius"/>
    </source>
</evidence>
<dbReference type="PROSITE" id="PS00109">
    <property type="entry name" value="PROTEIN_KINASE_TYR"/>
    <property type="match status" value="1"/>
</dbReference>
<dbReference type="Pfam" id="PF11718">
    <property type="entry name" value="CPSF73-100_C"/>
    <property type="match status" value="1"/>
</dbReference>
<dbReference type="Gene3D" id="3.80.10.10">
    <property type="entry name" value="Ribonuclease Inhibitor"/>
    <property type="match status" value="4"/>
</dbReference>
<dbReference type="InParanoid" id="F6HK89"/>
<comment type="catalytic activity">
    <reaction evidence="22">
        <text>L-seryl-[protein] + ATP = O-phospho-L-seryl-[protein] + ADP + H(+)</text>
        <dbReference type="Rhea" id="RHEA:17989"/>
        <dbReference type="Rhea" id="RHEA-COMP:9863"/>
        <dbReference type="Rhea" id="RHEA-COMP:11604"/>
        <dbReference type="ChEBI" id="CHEBI:15378"/>
        <dbReference type="ChEBI" id="CHEBI:29999"/>
        <dbReference type="ChEBI" id="CHEBI:30616"/>
        <dbReference type="ChEBI" id="CHEBI:83421"/>
        <dbReference type="ChEBI" id="CHEBI:456216"/>
        <dbReference type="EC" id="2.7.11.1"/>
    </reaction>
</comment>
<dbReference type="GO" id="GO:0038023">
    <property type="term" value="F:signaling receptor activity"/>
    <property type="evidence" value="ECO:0000318"/>
    <property type="project" value="GO_Central"/>
</dbReference>
<dbReference type="InterPro" id="IPR000719">
    <property type="entry name" value="Prot_kinase_dom"/>
</dbReference>
<dbReference type="InterPro" id="IPR011009">
    <property type="entry name" value="Kinase-like_dom_sf"/>
</dbReference>
<evidence type="ECO:0000259" key="25">
    <source>
        <dbReference type="PROSITE" id="PS50011"/>
    </source>
</evidence>
<dbReference type="InterPro" id="IPR055414">
    <property type="entry name" value="LRR_R13L4/SHOC2-like"/>
</dbReference>
<evidence type="ECO:0000256" key="13">
    <source>
        <dbReference type="ARBA" id="ARBA00022741"/>
    </source>
</evidence>
<dbReference type="PROSITE" id="PS50011">
    <property type="entry name" value="PROTEIN_KINASE_DOM"/>
    <property type="match status" value="1"/>
</dbReference>
<dbReference type="Gene3D" id="3.30.200.20">
    <property type="entry name" value="Phosphorylase Kinase, domain 1"/>
    <property type="match status" value="1"/>
</dbReference>
<dbReference type="FunFam" id="3.60.15.10:FF:000161">
    <property type="entry name" value="Predicted protein"/>
    <property type="match status" value="1"/>
</dbReference>
<dbReference type="Pfam" id="PF00560">
    <property type="entry name" value="LRR_1"/>
    <property type="match status" value="7"/>
</dbReference>
<dbReference type="SMART" id="SM00365">
    <property type="entry name" value="LRR_SD22"/>
    <property type="match status" value="6"/>
</dbReference>
<keyword evidence="9" id="KW-0808">Transferase</keyword>
<dbReference type="InterPro" id="IPR036866">
    <property type="entry name" value="RibonucZ/Hydroxyglut_hydro"/>
</dbReference>
<protein>
    <recommendedName>
        <fullName evidence="3">non-specific serine/threonine protein kinase</fullName>
        <ecNumber evidence="3">2.7.11.1</ecNumber>
    </recommendedName>
</protein>
<evidence type="ECO:0000256" key="22">
    <source>
        <dbReference type="ARBA" id="ARBA00048679"/>
    </source>
</evidence>
<dbReference type="FunFam" id="3.80.10.10:FF:000416">
    <property type="entry name" value="Probable leucine-rich repeat receptor-like protein kinase At5g63930"/>
    <property type="match status" value="1"/>
</dbReference>
<evidence type="ECO:0000256" key="19">
    <source>
        <dbReference type="ARBA" id="ARBA00023180"/>
    </source>
</evidence>
<keyword evidence="27" id="KW-1185">Reference proteome</keyword>
<keyword evidence="20" id="KW-0539">Nucleus</keyword>
<evidence type="ECO:0000313" key="27">
    <source>
        <dbReference type="Proteomes" id="UP000009183"/>
    </source>
</evidence>
<sequence length="1737" mass="191485">MAFEYSSSYSLLSRLFITPYYFIFLLVLLYSISSFHVTSISASTPTTSLSKVEKDQERLALLTWKASLDNQTQSFLSSWSGRNSCYHWFGLTCHKSGSVSNLELDNCGLRGTLHNLNFSSLPNLLTLNLYNNSLYGTIPINIGNLSKRITNLNFAFNHFTGVISPQLGFLTSLSVLALSSNNFRGPIPPSIGNLRNLTTLYLHTNKLSGSIPQEIGLLTSLNDLELATNSLTGSIPPSIGNLRNLTTLYLFENELSGFIPQEIGLLRSLNDLELSTNNLTGPIPPSIGNLRNLTTLHLFKNKLSGSIPQEIGLLKSLNDLQLSTNNLTGPIPPSIGNLRNLTTLYLHTNKLSDSIPQEIGLLTSLNDLELATNSLTGPIPPSIGNLRNLTTLYLFENELSGFIPQEIGLLRSLNDLQLSFNNLIGPIPPSIGNLRNLTTLYLHTNKLSGSIPQEIGLLTSLIDLELETNSLTGSIPPSIGNLRNLTTLYLFENKLSGSIPQEIGLLTSLYDLDLAANSLSGPIPPSIGNLSSLTFLFLDHNKLSGAIPLEMNNITHLKSLQLVENNFIGQLPQEICLGSVLENFTASGNHFTGPIPKGLKNCTSLFRVRLERNQLTGDIAESFGVYPTLNYIDLSSNNFYGELSEKWGQCHMLTNLNISNNNISGAIPPQLGKATQLRQLDLSANHLSGKILKELGMLPLLFKLLLGNNSLSGSIPLELGNLSNLEILDLASNNISGSIPKQLGNFWKLRSFNLSENRFVDSIPDEIGKLHHLESLDLSQNMLIGEIPPLLGELQYLETLNLSHNGLSGTIPHTFDDLISLTVVDISYNQLEGPLPNIKAFAPFEAFKNNKGLCGNNVTHLKPCSASRKKANKFSVLIVILLLVSSLLFLLAFVIGIFFLFQKLRKRKNKSPEADVEDLFAIWGHDGELLYEHIIQGTDNFSSKQCIGTGGYGTVYKAELPTGRVVAVKKLHSSEDGDMADLKAFKSEIHALTQIRHRNIVKLYGFSSFAENSFLVYEFMEKGSLQNILCNDEEAERLDWIVRLNVIKGVAKALSYMHHDCSPPVIHRDISSNNVLLDSEYEAHVSDFGTARLLKSDSSNWTSFAGTFGYTAPELAYTMKVDNKTDVYSFGVVTLEVIMGRHPGELISSLLSSASSSSASPSTVGHFLLNDVIDQRPSPPVNQVAEEVVVAVKLAFAYRNPSFLSATNKVFGSGYNAHCLSRLKESLDYFISSNLVIDFHQTLEVNGIRFWCYTAGHVLGAAMFMVDIAGVRVLYTGDYSSEEDRHLRAAEIPQFCPDICIIESTYGVQLHQPRHVREKRFTDVIHSTISQGGRVLIPAYALGRAQELLLILDEYWSNHPELHNIPYFMLPPLQKGPSVVMASPGGLQSGLSRQLFDMWCSDKKNACVIPGYVVGGTLAKTIINEPKEVTLMNGLTAPLNMQVHYISFSAHADFAQTSTFLKELMPPNIILVHGEANEMGRLKQKLITQFADCNTKIISPKNCQSVEMYFNSEKMAKTIERLAEKTPEVGEIVSGLLVKKGFTYQIMAPDDLHVFSQLSTANVTQRITIPYTGAFGVIKHRLKQIYESVESLPDEESEVPAFQVHERVTVKHESEKHISLRWTSDPISDMVSDSIVALVLNISLEIPKVVVESEAMKTEEENGKKAEKVIHALLVSLFGDVKLEGNGNLVISVDGNVVHLDKQSGNVESENEGLKERVRVAFQRIQNAVKPIPPSVS</sequence>
<dbReference type="FunFam" id="3.80.10.10:FF:002048">
    <property type="entry name" value="Uncharacterized protein"/>
    <property type="match status" value="1"/>
</dbReference>